<dbReference type="Proteomes" id="UP001142489">
    <property type="component" value="Unassembled WGS sequence"/>
</dbReference>
<dbReference type="AlphaFoldDB" id="A0A9Q0Y814"/>
<keyword evidence="2" id="KW-1185">Reference proteome</keyword>
<sequence>MRPKGMRPAFVNAMLHCGGAARQPSFSPTHDFGLDPPLSPVVIGCSSQVSSGDWEPAPRGGLGWPLCNKVSGAASVRVRSRGELVRFLWRRRRDSLALAAAAAAAAVAAPGDVDQALGKVRRGGGGSALVGVRAAAAAALVT</sequence>
<comment type="caution">
    <text evidence="1">The sequence shown here is derived from an EMBL/GenBank/DDBJ whole genome shotgun (WGS) entry which is preliminary data.</text>
</comment>
<evidence type="ECO:0000313" key="2">
    <source>
        <dbReference type="Proteomes" id="UP001142489"/>
    </source>
</evidence>
<name>A0A9Q0Y814_9SAUR</name>
<feature type="non-terminal residue" evidence="1">
    <location>
        <position position="1"/>
    </location>
</feature>
<protein>
    <submittedName>
        <fullName evidence="1">Uncharacterized protein</fullName>
    </submittedName>
</protein>
<organism evidence="1 2">
    <name type="scientific">Phrynocephalus forsythii</name>
    <dbReference type="NCBI Taxonomy" id="171643"/>
    <lineage>
        <taxon>Eukaryota</taxon>
        <taxon>Metazoa</taxon>
        <taxon>Chordata</taxon>
        <taxon>Craniata</taxon>
        <taxon>Vertebrata</taxon>
        <taxon>Euteleostomi</taxon>
        <taxon>Lepidosauria</taxon>
        <taxon>Squamata</taxon>
        <taxon>Bifurcata</taxon>
        <taxon>Unidentata</taxon>
        <taxon>Episquamata</taxon>
        <taxon>Toxicofera</taxon>
        <taxon>Iguania</taxon>
        <taxon>Acrodonta</taxon>
        <taxon>Agamidae</taxon>
        <taxon>Agaminae</taxon>
        <taxon>Phrynocephalus</taxon>
    </lineage>
</organism>
<dbReference type="EMBL" id="JAPFRF010000001">
    <property type="protein sequence ID" value="KAJ7344469.1"/>
    <property type="molecule type" value="Genomic_DNA"/>
</dbReference>
<gene>
    <name evidence="1" type="ORF">JRQ81_000419</name>
</gene>
<accession>A0A9Q0Y814</accession>
<reference evidence="1" key="1">
    <citation type="journal article" date="2023" name="DNA Res.">
        <title>Chromosome-level genome assembly of Phrynocephalus forsythii using third-generation DNA sequencing and Hi-C analysis.</title>
        <authorList>
            <person name="Qi Y."/>
            <person name="Zhao W."/>
            <person name="Zhao Y."/>
            <person name="Niu C."/>
            <person name="Cao S."/>
            <person name="Zhang Y."/>
        </authorList>
    </citation>
    <scope>NUCLEOTIDE SEQUENCE</scope>
    <source>
        <tissue evidence="1">Muscle</tissue>
    </source>
</reference>
<proteinExistence type="predicted"/>
<evidence type="ECO:0000313" key="1">
    <source>
        <dbReference type="EMBL" id="KAJ7344469.1"/>
    </source>
</evidence>